<feature type="transmembrane region" description="Helical" evidence="2">
    <location>
        <begin position="194"/>
        <end position="217"/>
    </location>
</feature>
<dbReference type="OrthoDB" id="3226582at2759"/>
<sequence length="447" mass="49626">MGDVVSEIFDEAMRPSVNSLIFQFIFYGTFILIPGAYVVLGGVYVSLQLQQKEAHKRFQHPFYPISLLVLFVFATAGIILSTFDVENVIQEFIVVGFTELDPTSRQMDLINYRTAIGAIYGTANWLADMILVYRFIVAIMYGMETFGSLSFPLYYPSSTLPYRTPLRRPSKAGANELFATGESHEVTVGDNLNFVFLGITVFCNLVLTGLIAGRIWWLNRVHSRLLGTEGNDKRLSAMATMFIESGTLYPIALIVCLIIQVKGSTATMDPILLQIVGIVPTLIMVRTALGLGIDGAPPPQDEETELEAELRPSSRYPTDVKGKLPSSYPGTSTFVSEYASTPLKLETSTLGSSERPTAYGYNHVRTMSENPDQTESPAYDYRETGTGFRPEKMLSELKYEPPVSLTPNRSISEAGPAEIPSSSSRNQYYSNEKLQPVRHSYQRDDAV</sequence>
<keyword evidence="2" id="KW-0472">Membrane</keyword>
<feature type="transmembrane region" description="Helical" evidence="2">
    <location>
        <begin position="237"/>
        <end position="259"/>
    </location>
</feature>
<organism evidence="3 4">
    <name type="scientific">Gymnopus androsaceus JB14</name>
    <dbReference type="NCBI Taxonomy" id="1447944"/>
    <lineage>
        <taxon>Eukaryota</taxon>
        <taxon>Fungi</taxon>
        <taxon>Dikarya</taxon>
        <taxon>Basidiomycota</taxon>
        <taxon>Agaricomycotina</taxon>
        <taxon>Agaricomycetes</taxon>
        <taxon>Agaricomycetidae</taxon>
        <taxon>Agaricales</taxon>
        <taxon>Marasmiineae</taxon>
        <taxon>Omphalotaceae</taxon>
        <taxon>Gymnopus</taxon>
    </lineage>
</organism>
<reference evidence="3" key="1">
    <citation type="journal article" date="2019" name="Environ. Microbiol.">
        <title>Fungal ecological strategies reflected in gene transcription - a case study of two litter decomposers.</title>
        <authorList>
            <person name="Barbi F."/>
            <person name="Kohler A."/>
            <person name="Barry K."/>
            <person name="Baskaran P."/>
            <person name="Daum C."/>
            <person name="Fauchery L."/>
            <person name="Ihrmark K."/>
            <person name="Kuo A."/>
            <person name="LaButti K."/>
            <person name="Lipzen A."/>
            <person name="Morin E."/>
            <person name="Grigoriev I.V."/>
            <person name="Henrissat B."/>
            <person name="Lindahl B."/>
            <person name="Martin F."/>
        </authorList>
    </citation>
    <scope>NUCLEOTIDE SEQUENCE</scope>
    <source>
        <strain evidence="3">JB14</strain>
    </source>
</reference>
<evidence type="ECO:0000313" key="3">
    <source>
        <dbReference type="EMBL" id="KAE9395354.1"/>
    </source>
</evidence>
<protein>
    <submittedName>
        <fullName evidence="3">Uncharacterized protein</fullName>
    </submittedName>
</protein>
<feature type="compositionally biased region" description="Polar residues" evidence="1">
    <location>
        <begin position="366"/>
        <end position="376"/>
    </location>
</feature>
<keyword evidence="2" id="KW-1133">Transmembrane helix</keyword>
<feature type="transmembrane region" description="Helical" evidence="2">
    <location>
        <begin position="20"/>
        <end position="40"/>
    </location>
</feature>
<gene>
    <name evidence="3" type="ORF">BT96DRAFT_997754</name>
</gene>
<dbReference type="EMBL" id="ML769533">
    <property type="protein sequence ID" value="KAE9395354.1"/>
    <property type="molecule type" value="Genomic_DNA"/>
</dbReference>
<evidence type="ECO:0000256" key="1">
    <source>
        <dbReference type="SAM" id="MobiDB-lite"/>
    </source>
</evidence>
<feature type="region of interest" description="Disordered" evidence="1">
    <location>
        <begin position="366"/>
        <end position="447"/>
    </location>
</feature>
<dbReference type="Proteomes" id="UP000799118">
    <property type="component" value="Unassembled WGS sequence"/>
</dbReference>
<keyword evidence="2" id="KW-0812">Transmembrane</keyword>
<accession>A0A6A4HDJ1</accession>
<name>A0A6A4HDJ1_9AGAR</name>
<feature type="region of interest" description="Disordered" evidence="1">
    <location>
        <begin position="294"/>
        <end position="327"/>
    </location>
</feature>
<feature type="compositionally biased region" description="Polar residues" evidence="1">
    <location>
        <begin position="420"/>
        <end position="433"/>
    </location>
</feature>
<proteinExistence type="predicted"/>
<feature type="compositionally biased region" description="Basic and acidic residues" evidence="1">
    <location>
        <begin position="308"/>
        <end position="322"/>
    </location>
</feature>
<feature type="transmembrane region" description="Helical" evidence="2">
    <location>
        <begin position="61"/>
        <end position="83"/>
    </location>
</feature>
<evidence type="ECO:0000256" key="2">
    <source>
        <dbReference type="SAM" id="Phobius"/>
    </source>
</evidence>
<evidence type="ECO:0000313" key="4">
    <source>
        <dbReference type="Proteomes" id="UP000799118"/>
    </source>
</evidence>
<dbReference type="AlphaFoldDB" id="A0A6A4HDJ1"/>
<feature type="transmembrane region" description="Helical" evidence="2">
    <location>
        <begin position="271"/>
        <end position="293"/>
    </location>
</feature>
<keyword evidence="4" id="KW-1185">Reference proteome</keyword>
<feature type="compositionally biased region" description="Basic and acidic residues" evidence="1">
    <location>
        <begin position="389"/>
        <end position="399"/>
    </location>
</feature>